<proteinExistence type="inferred from homology"/>
<dbReference type="KEGG" id="asn:106723108"/>
<protein>
    <recommendedName>
        <fullName evidence="3">Isopentenyl phosphate kinase</fullName>
        <ecNumber evidence="2">2.7.4.26</ecNumber>
    </recommendedName>
</protein>
<feature type="binding site" evidence="10">
    <location>
        <position position="14"/>
    </location>
    <ligand>
        <name>substrate</name>
    </ligand>
</feature>
<feature type="binding site" evidence="10">
    <location>
        <position position="185"/>
    </location>
    <ligand>
        <name>ATP</name>
        <dbReference type="ChEBI" id="CHEBI:30616"/>
    </ligand>
</feature>
<feature type="binding site" evidence="10">
    <location>
        <position position="15"/>
    </location>
    <ligand>
        <name>ATP</name>
        <dbReference type="ChEBI" id="CHEBI:30616"/>
    </ligand>
</feature>
<keyword evidence="5 10" id="KW-0547">Nucleotide-binding</keyword>
<evidence type="ECO:0000256" key="4">
    <source>
        <dbReference type="ARBA" id="ARBA00022679"/>
    </source>
</evidence>
<dbReference type="Gene3D" id="3.40.1160.10">
    <property type="entry name" value="Acetylglutamate kinase-like"/>
    <property type="match status" value="1"/>
</dbReference>
<dbReference type="EC" id="2.7.4.26" evidence="2"/>
<dbReference type="PIRSF" id="PIRSF016496">
    <property type="entry name" value="Kin_FomA"/>
    <property type="match status" value="1"/>
</dbReference>
<sequence>CGARAGRCIVVHGAGSFGHFQAKAHGLASGSPTNSESLRQGLCLTRISVTKLNHMVTEQLVMCGVPAVGISLFGAWRTAGRKITQAGIAAIRDSLEAGYIPVLHGDCVLDSEQHCSILSGDTIIEVLSREFSPKRVVFLTDVDGIYDRPPDTPGATLVDSIAVNADGSIDPPVLTSALPHDVTGGLALKLQTAINIVTQSNGSIPVLICKLESEVAKRACLTGELRTGEGTKLFLRQTEETTSVIASGWAG</sequence>
<comment type="catalytic activity">
    <reaction evidence="9">
        <text>isopentenyl phosphate + ATP = isopentenyl diphosphate + ADP</text>
        <dbReference type="Rhea" id="RHEA:33963"/>
        <dbReference type="ChEBI" id="CHEBI:30616"/>
        <dbReference type="ChEBI" id="CHEBI:65078"/>
        <dbReference type="ChEBI" id="CHEBI:128769"/>
        <dbReference type="ChEBI" id="CHEBI:456216"/>
        <dbReference type="EC" id="2.7.4.26"/>
    </reaction>
</comment>
<comment type="similarity">
    <text evidence="1">Belongs to the isopentenyl phosphate kinase family.</text>
</comment>
<keyword evidence="7 10" id="KW-0067">ATP-binding</keyword>
<keyword evidence="4" id="KW-0808">Transferase</keyword>
<dbReference type="InterPro" id="IPR036393">
    <property type="entry name" value="AceGlu_kinase-like_sf"/>
</dbReference>
<dbReference type="GeneID" id="106723108"/>
<dbReference type="InterPro" id="IPR024192">
    <property type="entry name" value="Fosfomycin_R_FomA-type"/>
</dbReference>
<dbReference type="RefSeq" id="XP_025049860.1">
    <property type="nucleotide sequence ID" value="XM_025194075.1"/>
</dbReference>
<dbReference type="InParanoid" id="A0A3Q0FUN2"/>
<evidence type="ECO:0000256" key="10">
    <source>
        <dbReference type="PIRSR" id="PIRSR016496-1"/>
    </source>
</evidence>
<evidence type="ECO:0000256" key="2">
    <source>
        <dbReference type="ARBA" id="ARBA00012908"/>
    </source>
</evidence>
<evidence type="ECO:0000256" key="3">
    <source>
        <dbReference type="ARBA" id="ARBA00017267"/>
    </source>
</evidence>
<name>A0A3Q0FUN2_ALLSI</name>
<dbReference type="GO" id="GO:0102043">
    <property type="term" value="F:isopentenyl phosphate kinase activity"/>
    <property type="evidence" value="ECO:0007669"/>
    <property type="project" value="UniProtKB-EC"/>
</dbReference>
<dbReference type="PANTHER" id="PTHR43654:SF1">
    <property type="entry name" value="ISOPENTENYL PHOSPHATE KINASE"/>
    <property type="match status" value="1"/>
</dbReference>
<evidence type="ECO:0000256" key="6">
    <source>
        <dbReference type="ARBA" id="ARBA00022777"/>
    </source>
</evidence>
<reference evidence="13" key="1">
    <citation type="submission" date="2025-08" db="UniProtKB">
        <authorList>
            <consortium name="RefSeq"/>
        </authorList>
    </citation>
    <scope>IDENTIFICATION</scope>
</reference>
<dbReference type="NCBIfam" id="NF040647">
    <property type="entry name" value="IPPK_Arch"/>
    <property type="match status" value="1"/>
</dbReference>
<dbReference type="GO" id="GO:0016114">
    <property type="term" value="P:terpenoid biosynthetic process"/>
    <property type="evidence" value="ECO:0007669"/>
    <property type="project" value="TreeGrafter"/>
</dbReference>
<keyword evidence="8" id="KW-0414">Isoprene biosynthesis</keyword>
<dbReference type="Pfam" id="PF00696">
    <property type="entry name" value="AA_kinase"/>
    <property type="match status" value="1"/>
</dbReference>
<evidence type="ECO:0000313" key="13">
    <source>
        <dbReference type="RefSeq" id="XP_025049860.1"/>
    </source>
</evidence>
<evidence type="ECO:0000256" key="7">
    <source>
        <dbReference type="ARBA" id="ARBA00022840"/>
    </source>
</evidence>
<feature type="binding site" evidence="10">
    <location>
        <position position="141"/>
    </location>
    <ligand>
        <name>ATP</name>
        <dbReference type="ChEBI" id="CHEBI:30616"/>
    </ligand>
</feature>
<feature type="binding site" evidence="10">
    <location>
        <position position="120"/>
    </location>
    <ligand>
        <name>substrate</name>
    </ligand>
</feature>
<feature type="domain" description="Aspartate/glutamate/uridylate kinase" evidence="11">
    <location>
        <begin position="7"/>
        <end position="209"/>
    </location>
</feature>
<evidence type="ECO:0000313" key="12">
    <source>
        <dbReference type="Proteomes" id="UP000189705"/>
    </source>
</evidence>
<keyword evidence="12" id="KW-1185">Reference proteome</keyword>
<evidence type="ECO:0000256" key="5">
    <source>
        <dbReference type="ARBA" id="ARBA00022741"/>
    </source>
</evidence>
<feature type="non-terminal residue" evidence="13">
    <location>
        <position position="1"/>
    </location>
</feature>
<dbReference type="GO" id="GO:0005524">
    <property type="term" value="F:ATP binding"/>
    <property type="evidence" value="ECO:0007669"/>
    <property type="project" value="UniProtKB-KW"/>
</dbReference>
<dbReference type="AlphaFoldDB" id="A0A3Q0FUN2"/>
<evidence type="ECO:0000256" key="1">
    <source>
        <dbReference type="ARBA" id="ARBA00010540"/>
    </source>
</evidence>
<dbReference type="Proteomes" id="UP000189705">
    <property type="component" value="Unplaced"/>
</dbReference>
<keyword evidence="6" id="KW-0418">Kinase</keyword>
<evidence type="ECO:0000256" key="9">
    <source>
        <dbReference type="ARBA" id="ARBA00049063"/>
    </source>
</evidence>
<dbReference type="InterPro" id="IPR001048">
    <property type="entry name" value="Asp/Glu/Uridylate_kinase"/>
</dbReference>
<dbReference type="STRING" id="38654.A0A3Q0FUN2"/>
<feature type="binding site" evidence="10">
    <location>
        <position position="19"/>
    </location>
    <ligand>
        <name>substrate</name>
    </ligand>
</feature>
<dbReference type="PANTHER" id="PTHR43654">
    <property type="entry name" value="GLUTAMATE 5-KINASE"/>
    <property type="match status" value="1"/>
</dbReference>
<dbReference type="GO" id="GO:0016301">
    <property type="term" value="F:kinase activity"/>
    <property type="evidence" value="ECO:0007669"/>
    <property type="project" value="UniProtKB-KW"/>
</dbReference>
<dbReference type="GO" id="GO:0005829">
    <property type="term" value="C:cytosol"/>
    <property type="evidence" value="ECO:0007669"/>
    <property type="project" value="TreeGrafter"/>
</dbReference>
<gene>
    <name evidence="13" type="primary">LOC106723108</name>
</gene>
<feature type="binding site" evidence="10">
    <location>
        <position position="189"/>
    </location>
    <ligand>
        <name>ATP</name>
        <dbReference type="ChEBI" id="CHEBI:30616"/>
    </ligand>
</feature>
<dbReference type="SUPFAM" id="SSF53633">
    <property type="entry name" value="Carbamate kinase-like"/>
    <property type="match status" value="1"/>
</dbReference>
<evidence type="ECO:0000259" key="11">
    <source>
        <dbReference type="Pfam" id="PF00696"/>
    </source>
</evidence>
<organism evidence="12 13">
    <name type="scientific">Alligator sinensis</name>
    <name type="common">Chinese alligator</name>
    <dbReference type="NCBI Taxonomy" id="38654"/>
    <lineage>
        <taxon>Eukaryota</taxon>
        <taxon>Metazoa</taxon>
        <taxon>Chordata</taxon>
        <taxon>Craniata</taxon>
        <taxon>Vertebrata</taxon>
        <taxon>Euteleostomi</taxon>
        <taxon>Archelosauria</taxon>
        <taxon>Archosauria</taxon>
        <taxon>Crocodylia</taxon>
        <taxon>Alligatoridae</taxon>
        <taxon>Alligatorinae</taxon>
        <taxon>Alligator</taxon>
    </lineage>
</organism>
<evidence type="ECO:0000256" key="8">
    <source>
        <dbReference type="ARBA" id="ARBA00023229"/>
    </source>
</evidence>
<accession>A0A3Q0FUN2</accession>